<evidence type="ECO:0000313" key="2">
    <source>
        <dbReference type="EMBL" id="MBE5038238.1"/>
    </source>
</evidence>
<name>A0ABR9R518_9FIRM</name>
<proteinExistence type="predicted"/>
<dbReference type="Pfam" id="PF12725">
    <property type="entry name" value="DUF3810"/>
    <property type="match status" value="1"/>
</dbReference>
<keyword evidence="1" id="KW-1133">Transmembrane helix</keyword>
<dbReference type="EMBL" id="JADCKC010000003">
    <property type="protein sequence ID" value="MBE5038238.1"/>
    <property type="molecule type" value="Genomic_DNA"/>
</dbReference>
<feature type="transmembrane region" description="Helical" evidence="1">
    <location>
        <begin position="60"/>
        <end position="85"/>
    </location>
</feature>
<comment type="caution">
    <text evidence="2">The sequence shown here is derived from an EMBL/GenBank/DDBJ whole genome shotgun (WGS) entry which is preliminary data.</text>
</comment>
<gene>
    <name evidence="2" type="ORF">INF35_10615</name>
</gene>
<dbReference type="InterPro" id="IPR024294">
    <property type="entry name" value="DUF3810"/>
</dbReference>
<reference evidence="2 3" key="1">
    <citation type="submission" date="2020-10" db="EMBL/GenBank/DDBJ databases">
        <title>ChiBAC.</title>
        <authorList>
            <person name="Zenner C."/>
            <person name="Hitch T.C.A."/>
            <person name="Clavel T."/>
        </authorList>
    </citation>
    <scope>NUCLEOTIDE SEQUENCE [LARGE SCALE GENOMIC DNA]</scope>
    <source>
        <strain evidence="2 3">DSM 109015</strain>
    </source>
</reference>
<keyword evidence="1" id="KW-0472">Membrane</keyword>
<keyword evidence="3" id="KW-1185">Reference proteome</keyword>
<accession>A0ABR9R518</accession>
<protein>
    <submittedName>
        <fullName evidence="2">DUF3810 domain-containing protein</fullName>
    </submittedName>
</protein>
<feature type="transmembrane region" description="Helical" evidence="1">
    <location>
        <begin position="97"/>
        <end position="118"/>
    </location>
</feature>
<dbReference type="RefSeq" id="WP_193502263.1">
    <property type="nucleotide sequence ID" value="NZ_JADCKC010000003.1"/>
</dbReference>
<evidence type="ECO:0000313" key="3">
    <source>
        <dbReference type="Proteomes" id="UP000768567"/>
    </source>
</evidence>
<evidence type="ECO:0000256" key="1">
    <source>
        <dbReference type="SAM" id="Phobius"/>
    </source>
</evidence>
<sequence>MQKWMQHCRRHAVALILLAVALAGLCLFWAARGSRAWMDAWLAGVSMPVKRTVSAWVDPLPFSVCEASVTVLILFVLFMAVRTVWLAVRRGRNRLGTLALHFVTAGVWIYLLVCALWGTQYYGTTFAEKAGMSGGPVETADLAAVTGYFAQRVNETADAVPRDGDGLFAVTVEEILNHSAGVYEAAAAEYPCLAGPERRAKPAFYSKIMSAAGFTGYLCPLFGESTVNVDCPAVFLPVTVAHEFAHQRGVAAEQEANFCGIYASVTSGRAEYVYSGWLYGFVHLFNALYSADPEQALAAWELLCPEARADIACNDAYWAAWEGPVETLGETVYEGFLQSYDQKLGMRSYGACVDLLVEKYLPAAG</sequence>
<dbReference type="Proteomes" id="UP000768567">
    <property type="component" value="Unassembled WGS sequence"/>
</dbReference>
<organism evidence="2 3">
    <name type="scientific">Gemmiger gallinarum</name>
    <dbReference type="NCBI Taxonomy" id="2779354"/>
    <lineage>
        <taxon>Bacteria</taxon>
        <taxon>Bacillati</taxon>
        <taxon>Bacillota</taxon>
        <taxon>Clostridia</taxon>
        <taxon>Eubacteriales</taxon>
        <taxon>Gemmiger</taxon>
    </lineage>
</organism>
<keyword evidence="1" id="KW-0812">Transmembrane</keyword>